<accession>A0ABW3BZ59</accession>
<dbReference type="InterPro" id="IPR050219">
    <property type="entry name" value="DnaG_primase"/>
</dbReference>
<dbReference type="Pfam" id="PF23639">
    <property type="entry name" value="DUF7146"/>
    <property type="match status" value="1"/>
</dbReference>
<dbReference type="Gene3D" id="3.40.1360.10">
    <property type="match status" value="1"/>
</dbReference>
<dbReference type="EMBL" id="JBHTIK010000001">
    <property type="protein sequence ID" value="MFD0846909.1"/>
    <property type="molecule type" value="Genomic_DNA"/>
</dbReference>
<proteinExistence type="predicted"/>
<dbReference type="Pfam" id="PF13362">
    <property type="entry name" value="Toprim_3"/>
    <property type="match status" value="1"/>
</dbReference>
<evidence type="ECO:0000256" key="8">
    <source>
        <dbReference type="ARBA" id="ARBA00022833"/>
    </source>
</evidence>
<evidence type="ECO:0000256" key="1">
    <source>
        <dbReference type="ARBA" id="ARBA00022478"/>
    </source>
</evidence>
<dbReference type="Gene3D" id="3.90.580.10">
    <property type="entry name" value="Zinc finger, CHC2-type domain"/>
    <property type="match status" value="1"/>
</dbReference>
<dbReference type="InterPro" id="IPR055570">
    <property type="entry name" value="DUF7146"/>
</dbReference>
<keyword evidence="7" id="KW-0863">Zinc-finger</keyword>
<evidence type="ECO:0000256" key="9">
    <source>
        <dbReference type="ARBA" id="ARBA00023163"/>
    </source>
</evidence>
<keyword evidence="1" id="KW-0240">DNA-directed RNA polymerase</keyword>
<dbReference type="SUPFAM" id="SSF56731">
    <property type="entry name" value="DNA primase core"/>
    <property type="match status" value="1"/>
</dbReference>
<keyword evidence="9" id="KW-0804">Transcription</keyword>
<name>A0ABW3BZ59_SPHXN</name>
<dbReference type="InterPro" id="IPR006171">
    <property type="entry name" value="TOPRIM_dom"/>
</dbReference>
<keyword evidence="8" id="KW-0862">Zinc</keyword>
<dbReference type="Proteomes" id="UP001597124">
    <property type="component" value="Unassembled WGS sequence"/>
</dbReference>
<keyword evidence="5" id="KW-0235">DNA replication</keyword>
<feature type="domain" description="Toprim" evidence="10">
    <location>
        <begin position="206"/>
        <end position="285"/>
    </location>
</feature>
<evidence type="ECO:0000256" key="5">
    <source>
        <dbReference type="ARBA" id="ARBA00022705"/>
    </source>
</evidence>
<organism evidence="11 12">
    <name type="scientific">Sphingosinicella xenopeptidilytica</name>
    <dbReference type="NCBI Taxonomy" id="364098"/>
    <lineage>
        <taxon>Bacteria</taxon>
        <taxon>Pseudomonadati</taxon>
        <taxon>Pseudomonadota</taxon>
        <taxon>Alphaproteobacteria</taxon>
        <taxon>Sphingomonadales</taxon>
        <taxon>Sphingosinicellaceae</taxon>
        <taxon>Sphingosinicella</taxon>
    </lineage>
</organism>
<evidence type="ECO:0000256" key="6">
    <source>
        <dbReference type="ARBA" id="ARBA00022723"/>
    </source>
</evidence>
<dbReference type="RefSeq" id="WP_381484963.1">
    <property type="nucleotide sequence ID" value="NZ_JBHTIK010000001.1"/>
</dbReference>
<keyword evidence="3" id="KW-0808">Transferase</keyword>
<comment type="caution">
    <text evidence="11">The sequence shown here is derived from an EMBL/GenBank/DDBJ whole genome shotgun (WGS) entry which is preliminary data.</text>
</comment>
<protein>
    <submittedName>
        <fullName evidence="11">CHC2 zinc finger domain-containing protein</fullName>
    </submittedName>
</protein>
<dbReference type="PANTHER" id="PTHR30313:SF2">
    <property type="entry name" value="DNA PRIMASE"/>
    <property type="match status" value="1"/>
</dbReference>
<evidence type="ECO:0000256" key="4">
    <source>
        <dbReference type="ARBA" id="ARBA00022695"/>
    </source>
</evidence>
<dbReference type="InterPro" id="IPR036977">
    <property type="entry name" value="DNA_primase_Znf_CHC2"/>
</dbReference>
<evidence type="ECO:0000256" key="2">
    <source>
        <dbReference type="ARBA" id="ARBA00022515"/>
    </source>
</evidence>
<sequence>MDFEAIRDANPLSSVVSRYAKLRRAGREMKACCPFHHEKTPSFTIFADDRRYYCFGCGACGDVLDFLKAAEGVNLIEAARMLGEEWAPTARRAFTPEPAIDRTPELLQMVQASEPVAGTIAARYLESRGIAMPAPDTLRFTRLKYGTSGPKRPVLLAIVTDYTDRLIGVQRTFLTEDARKADDVPKPKLSLGRIKGGAVRLGPPSAEIIVTEGVEDALSLQQETGVTAFACAGAGMMAAMVLPDSVKSVIIGADADEAGERAAQEAGAAFVEAGRRARIIRPTPPFKDFNAELMKGLRG</sequence>
<dbReference type="SMART" id="SM00400">
    <property type="entry name" value="ZnF_CHCC"/>
    <property type="match status" value="1"/>
</dbReference>
<evidence type="ECO:0000313" key="12">
    <source>
        <dbReference type="Proteomes" id="UP001597124"/>
    </source>
</evidence>
<dbReference type="SUPFAM" id="SSF57783">
    <property type="entry name" value="Zinc beta-ribbon"/>
    <property type="match status" value="1"/>
</dbReference>
<evidence type="ECO:0000256" key="3">
    <source>
        <dbReference type="ARBA" id="ARBA00022679"/>
    </source>
</evidence>
<keyword evidence="12" id="KW-1185">Reference proteome</keyword>
<dbReference type="CDD" id="cd01029">
    <property type="entry name" value="TOPRIM_primases"/>
    <property type="match status" value="1"/>
</dbReference>
<keyword evidence="4" id="KW-0548">Nucleotidyltransferase</keyword>
<reference evidence="12" key="1">
    <citation type="journal article" date="2019" name="Int. J. Syst. Evol. Microbiol.">
        <title>The Global Catalogue of Microorganisms (GCM) 10K type strain sequencing project: providing services to taxonomists for standard genome sequencing and annotation.</title>
        <authorList>
            <consortium name="The Broad Institute Genomics Platform"/>
            <consortium name="The Broad Institute Genome Sequencing Center for Infectious Disease"/>
            <person name="Wu L."/>
            <person name="Ma J."/>
        </authorList>
    </citation>
    <scope>NUCLEOTIDE SEQUENCE [LARGE SCALE GENOMIC DNA]</scope>
    <source>
        <strain evidence="12">CCUG 52537</strain>
    </source>
</reference>
<dbReference type="PROSITE" id="PS50880">
    <property type="entry name" value="TOPRIM"/>
    <property type="match status" value="1"/>
</dbReference>
<evidence type="ECO:0000259" key="10">
    <source>
        <dbReference type="PROSITE" id="PS50880"/>
    </source>
</evidence>
<dbReference type="InterPro" id="IPR034154">
    <property type="entry name" value="TOPRIM_DnaG/twinkle"/>
</dbReference>
<evidence type="ECO:0000313" key="11">
    <source>
        <dbReference type="EMBL" id="MFD0846909.1"/>
    </source>
</evidence>
<gene>
    <name evidence="11" type="ORF">ACFQ00_01090</name>
</gene>
<dbReference type="InterPro" id="IPR002694">
    <property type="entry name" value="Znf_CHC2"/>
</dbReference>
<keyword evidence="6" id="KW-0479">Metal-binding</keyword>
<dbReference type="Pfam" id="PF01807">
    <property type="entry name" value="Zn_ribbon_DnaG"/>
    <property type="match status" value="1"/>
</dbReference>
<evidence type="ECO:0000256" key="7">
    <source>
        <dbReference type="ARBA" id="ARBA00022771"/>
    </source>
</evidence>
<dbReference type="PANTHER" id="PTHR30313">
    <property type="entry name" value="DNA PRIMASE"/>
    <property type="match status" value="1"/>
</dbReference>
<keyword evidence="2" id="KW-0639">Primosome</keyword>